<organism evidence="2 3">
    <name type="scientific">Streptomyces triculaminicus</name>
    <dbReference type="NCBI Taxonomy" id="2816232"/>
    <lineage>
        <taxon>Bacteria</taxon>
        <taxon>Bacillati</taxon>
        <taxon>Actinomycetota</taxon>
        <taxon>Actinomycetes</taxon>
        <taxon>Kitasatosporales</taxon>
        <taxon>Streptomycetaceae</taxon>
        <taxon>Streptomyces</taxon>
    </lineage>
</organism>
<proteinExistence type="inferred from homology"/>
<comment type="similarity">
    <text evidence="1">Belongs to the protein-tyrosine phosphatase family.</text>
</comment>
<keyword evidence="3" id="KW-1185">Reference proteome</keyword>
<dbReference type="RefSeq" id="WP_086575332.1">
    <property type="nucleotide sequence ID" value="NZ_JAFMOF010000005.1"/>
</dbReference>
<evidence type="ECO:0000313" key="3">
    <source>
        <dbReference type="Proteomes" id="UP000664781"/>
    </source>
</evidence>
<dbReference type="PANTHER" id="PTHR31126:SF1">
    <property type="entry name" value="TYROSINE SPECIFIC PROTEIN PHOSPHATASES DOMAIN-CONTAINING PROTEIN"/>
    <property type="match status" value="1"/>
</dbReference>
<gene>
    <name evidence="2" type="ORF">J1792_29320</name>
</gene>
<dbReference type="InterPro" id="IPR026893">
    <property type="entry name" value="Tyr/Ser_Pase_IphP-type"/>
</dbReference>
<accession>A0A939JPS9</accession>
<dbReference type="PROSITE" id="PS00383">
    <property type="entry name" value="TYR_PHOSPHATASE_1"/>
    <property type="match status" value="1"/>
</dbReference>
<dbReference type="PANTHER" id="PTHR31126">
    <property type="entry name" value="TYROSINE-PROTEIN PHOSPHATASE"/>
    <property type="match status" value="1"/>
</dbReference>
<evidence type="ECO:0000256" key="1">
    <source>
        <dbReference type="ARBA" id="ARBA00009580"/>
    </source>
</evidence>
<dbReference type="AlphaFoldDB" id="A0A939JPS9"/>
<protein>
    <submittedName>
        <fullName evidence="2">Tyrosine-protein phosphatase</fullName>
    </submittedName>
</protein>
<reference evidence="2" key="1">
    <citation type="submission" date="2021-03" db="EMBL/GenBank/DDBJ databases">
        <title>Streptomyces strains.</title>
        <authorList>
            <person name="Lund M.B."/>
            <person name="Toerring T."/>
        </authorList>
    </citation>
    <scope>NUCLEOTIDE SEQUENCE</scope>
    <source>
        <strain evidence="2">JCM 4242</strain>
    </source>
</reference>
<dbReference type="InterPro" id="IPR016130">
    <property type="entry name" value="Tyr_Pase_AS"/>
</dbReference>
<dbReference type="Pfam" id="PF13350">
    <property type="entry name" value="Y_phosphatase3"/>
    <property type="match status" value="1"/>
</dbReference>
<sequence length="275" mass="28979">MPQQFDASTITNLRDLGGIALAGNSAVRPGLLLRSGRLDRLDPATDPAVAALGIHTVVDLRSEHERRERPDRLPEGARLIVADVLAGLSAHRAGPHQGHAAPGDRVPARLEDVLGSPAAAEEHLGGGKAEKLMCDTYRTFVTSEPACQAYGLLLTTLAEPDCGPLLFHCTAGKDRTGWAATVLLLLLGADAAAVEREYLAVTPAVRAAFAPVVERFTAVGGDPAIADAILGVRPAYLEAALEEMHRLHGDVTGYVREGLGIPHAAIDRIRARCVA</sequence>
<dbReference type="GO" id="GO:0004721">
    <property type="term" value="F:phosphoprotein phosphatase activity"/>
    <property type="evidence" value="ECO:0007669"/>
    <property type="project" value="InterPro"/>
</dbReference>
<comment type="caution">
    <text evidence="2">The sequence shown here is derived from an EMBL/GenBank/DDBJ whole genome shotgun (WGS) entry which is preliminary data.</text>
</comment>
<dbReference type="EMBL" id="JAFMOF010000005">
    <property type="protein sequence ID" value="MBO0656696.1"/>
    <property type="molecule type" value="Genomic_DNA"/>
</dbReference>
<dbReference type="InterPro" id="IPR029021">
    <property type="entry name" value="Prot-tyrosine_phosphatase-like"/>
</dbReference>
<dbReference type="Proteomes" id="UP000664781">
    <property type="component" value="Unassembled WGS sequence"/>
</dbReference>
<evidence type="ECO:0000313" key="2">
    <source>
        <dbReference type="EMBL" id="MBO0656696.1"/>
    </source>
</evidence>
<name>A0A939JPS9_9ACTN</name>
<dbReference type="Gene3D" id="3.90.190.10">
    <property type="entry name" value="Protein tyrosine phosphatase superfamily"/>
    <property type="match status" value="1"/>
</dbReference>
<dbReference type="SUPFAM" id="SSF52799">
    <property type="entry name" value="(Phosphotyrosine protein) phosphatases II"/>
    <property type="match status" value="1"/>
</dbReference>